<sequence length="133" mass="15644">MTFVDTNYFLRFLLKDNNSQHLVAKKLFLSAAKGEIDVTTSIIVFFEIYWVLKSYYEKNKDELNKTLNKILNLTFIKLAEREILTKSLKLFKTTTLSLEDCYNLLLAKEIATDDFASFDEKLKKHFKSSKRKL</sequence>
<reference evidence="2 3" key="1">
    <citation type="journal article" date="2016" name="Nat. Commun.">
        <title>Thousands of microbial genomes shed light on interconnected biogeochemical processes in an aquifer system.</title>
        <authorList>
            <person name="Anantharaman K."/>
            <person name="Brown C.T."/>
            <person name="Hug L.A."/>
            <person name="Sharon I."/>
            <person name="Castelle C.J."/>
            <person name="Probst A.J."/>
            <person name="Thomas B.C."/>
            <person name="Singh A."/>
            <person name="Wilkins M.J."/>
            <person name="Karaoz U."/>
            <person name="Brodie E.L."/>
            <person name="Williams K.H."/>
            <person name="Hubbard S.S."/>
            <person name="Banfield J.F."/>
        </authorList>
    </citation>
    <scope>NUCLEOTIDE SEQUENCE [LARGE SCALE GENOMIC DNA]</scope>
</reference>
<dbReference type="InterPro" id="IPR052106">
    <property type="entry name" value="PINc/VapC_TA"/>
</dbReference>
<protein>
    <recommendedName>
        <fullName evidence="1">PIN domain-containing protein</fullName>
    </recommendedName>
</protein>
<proteinExistence type="predicted"/>
<dbReference type="InterPro" id="IPR002716">
    <property type="entry name" value="PIN_dom"/>
</dbReference>
<dbReference type="SUPFAM" id="SSF88723">
    <property type="entry name" value="PIN domain-like"/>
    <property type="match status" value="1"/>
</dbReference>
<dbReference type="PANTHER" id="PTHR38826:SF5">
    <property type="entry name" value="RIBONUCLEASE VAPC13"/>
    <property type="match status" value="1"/>
</dbReference>
<evidence type="ECO:0000313" key="3">
    <source>
        <dbReference type="Proteomes" id="UP000177396"/>
    </source>
</evidence>
<organism evidence="2 3">
    <name type="scientific">Candidatus Gottesmanbacteria bacterium RBG_16_38_7b</name>
    <dbReference type="NCBI Taxonomy" id="1798372"/>
    <lineage>
        <taxon>Bacteria</taxon>
        <taxon>Candidatus Gottesmaniibacteriota</taxon>
    </lineage>
</organism>
<evidence type="ECO:0000313" key="2">
    <source>
        <dbReference type="EMBL" id="OGF98715.1"/>
    </source>
</evidence>
<comment type="caution">
    <text evidence="2">The sequence shown here is derived from an EMBL/GenBank/DDBJ whole genome shotgun (WGS) entry which is preliminary data.</text>
</comment>
<dbReference type="AlphaFoldDB" id="A0A1F5YEX2"/>
<dbReference type="InterPro" id="IPR029060">
    <property type="entry name" value="PIN-like_dom_sf"/>
</dbReference>
<feature type="domain" description="PIN" evidence="1">
    <location>
        <begin position="3"/>
        <end position="124"/>
    </location>
</feature>
<dbReference type="EMBL" id="MFJB01000089">
    <property type="protein sequence ID" value="OGF98715.1"/>
    <property type="molecule type" value="Genomic_DNA"/>
</dbReference>
<name>A0A1F5YEX2_9BACT</name>
<accession>A0A1F5YEX2</accession>
<dbReference type="Gene3D" id="3.40.50.1010">
    <property type="entry name" value="5'-nuclease"/>
    <property type="match status" value="1"/>
</dbReference>
<evidence type="ECO:0000259" key="1">
    <source>
        <dbReference type="Pfam" id="PF01850"/>
    </source>
</evidence>
<dbReference type="PANTHER" id="PTHR38826">
    <property type="entry name" value="RIBONUCLEASE VAPC13"/>
    <property type="match status" value="1"/>
</dbReference>
<dbReference type="Proteomes" id="UP000177396">
    <property type="component" value="Unassembled WGS sequence"/>
</dbReference>
<gene>
    <name evidence="2" type="ORF">A2153_00165</name>
</gene>
<dbReference type="Pfam" id="PF01850">
    <property type="entry name" value="PIN"/>
    <property type="match status" value="1"/>
</dbReference>